<evidence type="ECO:0000313" key="2">
    <source>
        <dbReference type="Proteomes" id="UP000567246"/>
    </source>
</evidence>
<dbReference type="AlphaFoldDB" id="A0A7W9JLQ8"/>
<dbReference type="Proteomes" id="UP000567246">
    <property type="component" value="Unassembled WGS sequence"/>
</dbReference>
<reference evidence="1 2" key="1">
    <citation type="submission" date="2020-08" db="EMBL/GenBank/DDBJ databases">
        <title>Sequencing the genomes of 1000 actinobacteria strains.</title>
        <authorList>
            <person name="Klenk H.-P."/>
        </authorList>
    </citation>
    <scope>NUCLEOTIDE SEQUENCE [LARGE SCALE GENOMIC DNA]</scope>
    <source>
        <strain evidence="1 2">DSM 17945</strain>
    </source>
</reference>
<accession>A0A7W9JLQ8</accession>
<proteinExistence type="predicted"/>
<gene>
    <name evidence="1" type="ORF">HDA33_002146</name>
</gene>
<dbReference type="EMBL" id="JACHMW010000001">
    <property type="protein sequence ID" value="MBB5849582.1"/>
    <property type="molecule type" value="Genomic_DNA"/>
</dbReference>
<dbReference type="RefSeq" id="WP_184173205.1">
    <property type="nucleotide sequence ID" value="NZ_BAABAG010000018.1"/>
</dbReference>
<sequence>MTPTSAAAMPYRCNSVDPIVNPIKPASIATVDDGGQFHTDCGGAGMAGFTFSRSGSTYFRMDLITGNNTYRVGTGKATDWALNKDTAGHGGKAWKLKDTAGSIRASIYADGKFACDRYSQCAA</sequence>
<keyword evidence="2" id="KW-1185">Reference proteome</keyword>
<organism evidence="1 2">
    <name type="scientific">Micrococcus endophyticus</name>
    <dbReference type="NCBI Taxonomy" id="455343"/>
    <lineage>
        <taxon>Bacteria</taxon>
        <taxon>Bacillati</taxon>
        <taxon>Actinomycetota</taxon>
        <taxon>Actinomycetes</taxon>
        <taxon>Micrococcales</taxon>
        <taxon>Micrococcaceae</taxon>
        <taxon>Micrococcus</taxon>
    </lineage>
</organism>
<comment type="caution">
    <text evidence="1">The sequence shown here is derived from an EMBL/GenBank/DDBJ whole genome shotgun (WGS) entry which is preliminary data.</text>
</comment>
<name>A0A7W9JLQ8_9MICC</name>
<evidence type="ECO:0000313" key="1">
    <source>
        <dbReference type="EMBL" id="MBB5849582.1"/>
    </source>
</evidence>
<protein>
    <submittedName>
        <fullName evidence="1">Uncharacterized protein</fullName>
    </submittedName>
</protein>